<dbReference type="Gene3D" id="1.10.10.10">
    <property type="entry name" value="Winged helix-like DNA-binding domain superfamily/Winged helix DNA-binding domain"/>
    <property type="match status" value="1"/>
</dbReference>
<keyword evidence="1 5" id="KW-0597">Phosphoprotein</keyword>
<reference evidence="11" key="1">
    <citation type="journal article" date="2019" name="Int. J. Syst. Evol. Microbiol.">
        <title>The Global Catalogue of Microorganisms (GCM) 10K type strain sequencing project: providing services to taxonomists for standard genome sequencing and annotation.</title>
        <authorList>
            <consortium name="The Broad Institute Genomics Platform"/>
            <consortium name="The Broad Institute Genome Sequencing Center for Infectious Disease"/>
            <person name="Wu L."/>
            <person name="Ma J."/>
        </authorList>
    </citation>
    <scope>NUCLEOTIDE SEQUENCE [LARGE SCALE GENOMIC DNA]</scope>
    <source>
        <strain evidence="11">JCM 17986</strain>
    </source>
</reference>
<evidence type="ECO:0000256" key="1">
    <source>
        <dbReference type="ARBA" id="ARBA00022553"/>
    </source>
</evidence>
<dbReference type="PROSITE" id="PS51755">
    <property type="entry name" value="OMPR_PHOB"/>
    <property type="match status" value="1"/>
</dbReference>
<sequence>MNEKHPAEITPRSNFSPSKDIPGHSAVPGCARGVIPGDPRAPSGIGCPQVLPSGPHAPRTALYAAGMSDHASASAPLPHSASGAPFAASSVPSPGVPHQAAAGPGEQRLVLVVEDEPTIADAVAARLRAEGFATAVATDGPSAVALAERQRPDIVVLDVMLPGLDGLEVCRRIHNVHPAVPVLMLTARDDETDLLVGLAVGADDYMTKPFSMRELVARVHVLLRRMERAQAAARREAPETVRLAGLSVDRTQRRVHLDGAEIHLTPTEFDLLMCLATRPRAVLSREQLLAEVWDWVDASGTRTVDSHIKALRRKLGAEWIRTVHGVGYALETPGDAGTGPAGPAGSMGSAGSGVVP</sequence>
<dbReference type="SUPFAM" id="SSF52172">
    <property type="entry name" value="CheY-like"/>
    <property type="match status" value="1"/>
</dbReference>
<feature type="region of interest" description="Disordered" evidence="7">
    <location>
        <begin position="71"/>
        <end position="102"/>
    </location>
</feature>
<dbReference type="InterPro" id="IPR036388">
    <property type="entry name" value="WH-like_DNA-bd_sf"/>
</dbReference>
<feature type="modified residue" description="4-aspartylphosphate" evidence="5">
    <location>
        <position position="158"/>
    </location>
</feature>
<dbReference type="EMBL" id="BAABHS010000025">
    <property type="protein sequence ID" value="GAA4982635.1"/>
    <property type="molecule type" value="Genomic_DNA"/>
</dbReference>
<comment type="caution">
    <text evidence="10">The sequence shown here is derived from an EMBL/GenBank/DDBJ whole genome shotgun (WGS) entry which is preliminary data.</text>
</comment>
<keyword evidence="11" id="KW-1185">Reference proteome</keyword>
<dbReference type="Pfam" id="PF00072">
    <property type="entry name" value="Response_reg"/>
    <property type="match status" value="1"/>
</dbReference>
<dbReference type="Gene3D" id="6.10.250.690">
    <property type="match status" value="1"/>
</dbReference>
<evidence type="ECO:0000256" key="3">
    <source>
        <dbReference type="ARBA" id="ARBA00023125"/>
    </source>
</evidence>
<dbReference type="CDD" id="cd00383">
    <property type="entry name" value="trans_reg_C"/>
    <property type="match status" value="1"/>
</dbReference>
<evidence type="ECO:0000313" key="10">
    <source>
        <dbReference type="EMBL" id="GAA4982635.1"/>
    </source>
</evidence>
<protein>
    <recommendedName>
        <fullName evidence="12">DNA-binding response regulator, OmpR family, contains REC and winged-helix (WHTH) domain</fullName>
    </recommendedName>
</protein>
<feature type="region of interest" description="Disordered" evidence="7">
    <location>
        <begin position="333"/>
        <end position="356"/>
    </location>
</feature>
<feature type="domain" description="OmpR/PhoB-type" evidence="9">
    <location>
        <begin position="238"/>
        <end position="332"/>
    </location>
</feature>
<evidence type="ECO:0000313" key="11">
    <source>
        <dbReference type="Proteomes" id="UP001500466"/>
    </source>
</evidence>
<dbReference type="Proteomes" id="UP001500466">
    <property type="component" value="Unassembled WGS sequence"/>
</dbReference>
<dbReference type="Pfam" id="PF00486">
    <property type="entry name" value="Trans_reg_C"/>
    <property type="match status" value="1"/>
</dbReference>
<dbReference type="InterPro" id="IPR039420">
    <property type="entry name" value="WalR-like"/>
</dbReference>
<dbReference type="InterPro" id="IPR011006">
    <property type="entry name" value="CheY-like_superfamily"/>
</dbReference>
<dbReference type="PANTHER" id="PTHR48111:SF4">
    <property type="entry name" value="DNA-BINDING DUAL TRANSCRIPTIONAL REGULATOR OMPR"/>
    <property type="match status" value="1"/>
</dbReference>
<gene>
    <name evidence="10" type="ORF">GCM10023205_60170</name>
</gene>
<evidence type="ECO:0000259" key="9">
    <source>
        <dbReference type="PROSITE" id="PS51755"/>
    </source>
</evidence>
<dbReference type="InterPro" id="IPR016032">
    <property type="entry name" value="Sig_transdc_resp-reg_C-effctor"/>
</dbReference>
<evidence type="ECO:0000256" key="4">
    <source>
        <dbReference type="ARBA" id="ARBA00023163"/>
    </source>
</evidence>
<evidence type="ECO:0000256" key="5">
    <source>
        <dbReference type="PROSITE-ProRule" id="PRU00169"/>
    </source>
</evidence>
<name>A0ABP9HZJ3_9ACTN</name>
<evidence type="ECO:0000256" key="2">
    <source>
        <dbReference type="ARBA" id="ARBA00023015"/>
    </source>
</evidence>
<dbReference type="Gene3D" id="3.40.50.2300">
    <property type="match status" value="1"/>
</dbReference>
<feature type="domain" description="Response regulatory" evidence="8">
    <location>
        <begin position="109"/>
        <end position="223"/>
    </location>
</feature>
<evidence type="ECO:0000256" key="7">
    <source>
        <dbReference type="SAM" id="MobiDB-lite"/>
    </source>
</evidence>
<feature type="compositionally biased region" description="Low complexity" evidence="7">
    <location>
        <begin position="343"/>
        <end position="356"/>
    </location>
</feature>
<keyword evidence="4" id="KW-0804">Transcription</keyword>
<dbReference type="InterPro" id="IPR001789">
    <property type="entry name" value="Sig_transdc_resp-reg_receiver"/>
</dbReference>
<feature type="DNA-binding region" description="OmpR/PhoB-type" evidence="6">
    <location>
        <begin position="238"/>
        <end position="332"/>
    </location>
</feature>
<evidence type="ECO:0000256" key="6">
    <source>
        <dbReference type="PROSITE-ProRule" id="PRU01091"/>
    </source>
</evidence>
<dbReference type="SMART" id="SM00862">
    <property type="entry name" value="Trans_reg_C"/>
    <property type="match status" value="1"/>
</dbReference>
<dbReference type="PROSITE" id="PS50110">
    <property type="entry name" value="RESPONSE_REGULATORY"/>
    <property type="match status" value="1"/>
</dbReference>
<dbReference type="CDD" id="cd17574">
    <property type="entry name" value="REC_OmpR"/>
    <property type="match status" value="1"/>
</dbReference>
<evidence type="ECO:0008006" key="12">
    <source>
        <dbReference type="Google" id="ProtNLM"/>
    </source>
</evidence>
<dbReference type="PANTHER" id="PTHR48111">
    <property type="entry name" value="REGULATOR OF RPOS"/>
    <property type="match status" value="1"/>
</dbReference>
<feature type="region of interest" description="Disordered" evidence="7">
    <location>
        <begin position="1"/>
        <end position="52"/>
    </location>
</feature>
<keyword evidence="2" id="KW-0805">Transcription regulation</keyword>
<dbReference type="InterPro" id="IPR001867">
    <property type="entry name" value="OmpR/PhoB-type_DNA-bd"/>
</dbReference>
<dbReference type="SMART" id="SM00448">
    <property type="entry name" value="REC"/>
    <property type="match status" value="1"/>
</dbReference>
<accession>A0ABP9HZJ3</accession>
<keyword evidence="3 6" id="KW-0238">DNA-binding</keyword>
<evidence type="ECO:0000259" key="8">
    <source>
        <dbReference type="PROSITE" id="PS50110"/>
    </source>
</evidence>
<proteinExistence type="predicted"/>
<feature type="compositionally biased region" description="Low complexity" evidence="7">
    <location>
        <begin position="71"/>
        <end position="85"/>
    </location>
</feature>
<organism evidence="10 11">
    <name type="scientific">Yinghuangia aomiensis</name>
    <dbReference type="NCBI Taxonomy" id="676205"/>
    <lineage>
        <taxon>Bacteria</taxon>
        <taxon>Bacillati</taxon>
        <taxon>Actinomycetota</taxon>
        <taxon>Actinomycetes</taxon>
        <taxon>Kitasatosporales</taxon>
        <taxon>Streptomycetaceae</taxon>
        <taxon>Yinghuangia</taxon>
    </lineage>
</organism>
<dbReference type="SUPFAM" id="SSF46894">
    <property type="entry name" value="C-terminal effector domain of the bipartite response regulators"/>
    <property type="match status" value="1"/>
</dbReference>